<feature type="region of interest" description="Disordered" evidence="1">
    <location>
        <begin position="1"/>
        <end position="23"/>
    </location>
</feature>
<dbReference type="AlphaFoldDB" id="A0A413RWD3"/>
<name>A0A413RWD3_9FIRM</name>
<feature type="compositionally biased region" description="Basic and acidic residues" evidence="1">
    <location>
        <begin position="8"/>
        <end position="23"/>
    </location>
</feature>
<evidence type="ECO:0000256" key="1">
    <source>
        <dbReference type="SAM" id="MobiDB-lite"/>
    </source>
</evidence>
<comment type="caution">
    <text evidence="2">The sequence shown here is derived from an EMBL/GenBank/DDBJ whole genome shotgun (WGS) entry which is preliminary data.</text>
</comment>
<organism evidence="2 3">
    <name type="scientific">Eubacterium ventriosum</name>
    <dbReference type="NCBI Taxonomy" id="39496"/>
    <lineage>
        <taxon>Bacteria</taxon>
        <taxon>Bacillati</taxon>
        <taxon>Bacillota</taxon>
        <taxon>Clostridia</taxon>
        <taxon>Eubacteriales</taxon>
        <taxon>Eubacteriaceae</taxon>
        <taxon>Eubacterium</taxon>
    </lineage>
</organism>
<gene>
    <name evidence="2" type="ORF">DW929_10675</name>
</gene>
<evidence type="ECO:0000313" key="2">
    <source>
        <dbReference type="EMBL" id="RHA52706.1"/>
    </source>
</evidence>
<sequence length="86" mass="9958">MGINAKKQKPEKISKENNAKEKLERDLRSCMKCKYFWGNDNRCINNEKCGAGKQKTEKQQESKCVGCPYGKNSRYCFPCMRDLLGK</sequence>
<protein>
    <submittedName>
        <fullName evidence="2">Uncharacterized protein</fullName>
    </submittedName>
</protein>
<dbReference type="Proteomes" id="UP000284598">
    <property type="component" value="Unassembled WGS sequence"/>
</dbReference>
<accession>A0A413RWD3</accession>
<dbReference type="EMBL" id="QSFO01000013">
    <property type="protein sequence ID" value="RHA52706.1"/>
    <property type="molecule type" value="Genomic_DNA"/>
</dbReference>
<reference evidence="2 3" key="1">
    <citation type="submission" date="2018-08" db="EMBL/GenBank/DDBJ databases">
        <title>A genome reference for cultivated species of the human gut microbiota.</title>
        <authorList>
            <person name="Zou Y."/>
            <person name="Xue W."/>
            <person name="Luo G."/>
        </authorList>
    </citation>
    <scope>NUCLEOTIDE SEQUENCE [LARGE SCALE GENOMIC DNA]</scope>
    <source>
        <strain evidence="2 3">AM43-2</strain>
    </source>
</reference>
<proteinExistence type="predicted"/>
<evidence type="ECO:0000313" key="3">
    <source>
        <dbReference type="Proteomes" id="UP000284598"/>
    </source>
</evidence>
<dbReference type="RefSeq" id="WP_118025714.1">
    <property type="nucleotide sequence ID" value="NZ_QSFO01000013.1"/>
</dbReference>